<dbReference type="PANTHER" id="PTHR43568">
    <property type="entry name" value="P PROTEIN"/>
    <property type="match status" value="1"/>
</dbReference>
<dbReference type="InterPro" id="IPR051475">
    <property type="entry name" value="Diverse_Ion_Transporter"/>
</dbReference>
<comment type="caution">
    <text evidence="8">The sequence shown here is derived from an EMBL/GenBank/DDBJ whole genome shotgun (WGS) entry which is preliminary data.</text>
</comment>
<dbReference type="Pfam" id="PF03600">
    <property type="entry name" value="CitMHS"/>
    <property type="match status" value="1"/>
</dbReference>
<feature type="transmembrane region" description="Helical" evidence="6">
    <location>
        <begin position="433"/>
        <end position="459"/>
    </location>
</feature>
<evidence type="ECO:0000256" key="2">
    <source>
        <dbReference type="ARBA" id="ARBA00022448"/>
    </source>
</evidence>
<feature type="transmembrane region" description="Helical" evidence="6">
    <location>
        <begin position="280"/>
        <end position="299"/>
    </location>
</feature>
<feature type="transmembrane region" description="Helical" evidence="6">
    <location>
        <begin position="80"/>
        <end position="105"/>
    </location>
</feature>
<evidence type="ECO:0000256" key="3">
    <source>
        <dbReference type="ARBA" id="ARBA00022692"/>
    </source>
</evidence>
<feature type="transmembrane region" description="Helical" evidence="6">
    <location>
        <begin position="252"/>
        <end position="268"/>
    </location>
</feature>
<dbReference type="GO" id="GO:0055085">
    <property type="term" value="P:transmembrane transport"/>
    <property type="evidence" value="ECO:0007669"/>
    <property type="project" value="InterPro"/>
</dbReference>
<gene>
    <name evidence="8" type="ORF">COV72_09340</name>
</gene>
<keyword evidence="5 6" id="KW-0472">Membrane</keyword>
<organism evidence="8 9">
    <name type="scientific">Candidatus Ghiorseimicrobium undicola</name>
    <dbReference type="NCBI Taxonomy" id="1974746"/>
    <lineage>
        <taxon>Bacteria</taxon>
        <taxon>Pseudomonadati</taxon>
        <taxon>Candidatus Omnitrophota</taxon>
        <taxon>Candidatus Ghiorseimicrobium</taxon>
    </lineage>
</organism>
<feature type="transmembrane region" description="Helical" evidence="6">
    <location>
        <begin position="117"/>
        <end position="146"/>
    </location>
</feature>
<feature type="transmembrane region" description="Helical" evidence="6">
    <location>
        <begin position="391"/>
        <end position="421"/>
    </location>
</feature>
<evidence type="ECO:0000256" key="4">
    <source>
        <dbReference type="ARBA" id="ARBA00022989"/>
    </source>
</evidence>
<comment type="subcellular location">
    <subcellularLocation>
        <location evidence="1">Membrane</location>
        <topology evidence="1">Multi-pass membrane protein</topology>
    </subcellularLocation>
</comment>
<evidence type="ECO:0000256" key="5">
    <source>
        <dbReference type="ARBA" id="ARBA00023136"/>
    </source>
</evidence>
<sequence length="461" mass="50793">MKRKIILLFFIAACAGLLSRNIGFNNHQVLALSIFLMSILGTLFFWSFRLAFVFLGSSVLLLTGTINFESLIKSASLDVILFLMGMMVAMGLLKDAGLFAWIVSLMLRIKNLTANKFLIVICFISALLSAVTSEVVSIIFVVAAILEICDYFEVDPVPFIIISVLATNIGSAATVLGNPIGILIATKAGLTFEDFILKAFPLSALCLISIIFLVKVWYHKTLIQLGEKIKEFGANEMLIKLISIPIEKQLKIALWIFGSTLFFIAMHHRFELLLNLEDNTILLTMPLFSAGCILLWKWRKAREFIEKDVEWWTLLFFMLLFAQAGALSFTGATDVVAASFARAAGHNQSGLIVLIISASALGSSILDNVVLVTAFIPVIKSLKGVGFNLQPFWWALLFGGCFGGNITLVGSTANIVALGILEKERNIKLSFFRWFWIGLTVGIISVVLAAFALIFLPLYHA</sequence>
<feature type="transmembrane region" description="Helical" evidence="6">
    <location>
        <begin position="311"/>
        <end position="330"/>
    </location>
</feature>
<feature type="transmembrane region" description="Helical" evidence="6">
    <location>
        <begin position="29"/>
        <end position="46"/>
    </location>
</feature>
<reference evidence="8 9" key="1">
    <citation type="submission" date="2017-09" db="EMBL/GenBank/DDBJ databases">
        <title>Depth-based differentiation of microbial function through sediment-hosted aquifers and enrichment of novel symbionts in the deep terrestrial subsurface.</title>
        <authorList>
            <person name="Probst A.J."/>
            <person name="Ladd B."/>
            <person name="Jarett J.K."/>
            <person name="Geller-Mcgrath D.E."/>
            <person name="Sieber C.M."/>
            <person name="Emerson J.B."/>
            <person name="Anantharaman K."/>
            <person name="Thomas B.C."/>
            <person name="Malmstrom R."/>
            <person name="Stieglmeier M."/>
            <person name="Klingl A."/>
            <person name="Woyke T."/>
            <person name="Ryan C.M."/>
            <person name="Banfield J.F."/>
        </authorList>
    </citation>
    <scope>NUCLEOTIDE SEQUENCE [LARGE SCALE GENOMIC DNA]</scope>
    <source>
        <strain evidence="8">CG11_big_fil_rev_8_21_14_0_20_42_13</strain>
    </source>
</reference>
<keyword evidence="3 6" id="KW-0812">Transmembrane</keyword>
<name>A0A2H0LV15_9BACT</name>
<feature type="transmembrane region" description="Helical" evidence="6">
    <location>
        <begin position="158"/>
        <end position="183"/>
    </location>
</feature>
<dbReference type="AlphaFoldDB" id="A0A2H0LV15"/>
<feature type="domain" description="Citrate transporter-like" evidence="7">
    <location>
        <begin position="49"/>
        <end position="399"/>
    </location>
</feature>
<evidence type="ECO:0000256" key="6">
    <source>
        <dbReference type="SAM" id="Phobius"/>
    </source>
</evidence>
<dbReference type="EMBL" id="PCWA01000113">
    <property type="protein sequence ID" value="PIQ88238.1"/>
    <property type="molecule type" value="Genomic_DNA"/>
</dbReference>
<feature type="transmembrane region" description="Helical" evidence="6">
    <location>
        <begin position="351"/>
        <end position="379"/>
    </location>
</feature>
<proteinExistence type="predicted"/>
<feature type="transmembrane region" description="Helical" evidence="6">
    <location>
        <begin position="195"/>
        <end position="218"/>
    </location>
</feature>
<dbReference type="InterPro" id="IPR004680">
    <property type="entry name" value="Cit_transptr-like_dom"/>
</dbReference>
<evidence type="ECO:0000313" key="9">
    <source>
        <dbReference type="Proteomes" id="UP000229641"/>
    </source>
</evidence>
<evidence type="ECO:0000256" key="1">
    <source>
        <dbReference type="ARBA" id="ARBA00004141"/>
    </source>
</evidence>
<accession>A0A2H0LV15</accession>
<evidence type="ECO:0000259" key="7">
    <source>
        <dbReference type="Pfam" id="PF03600"/>
    </source>
</evidence>
<dbReference type="Proteomes" id="UP000229641">
    <property type="component" value="Unassembled WGS sequence"/>
</dbReference>
<dbReference type="GO" id="GO:0016020">
    <property type="term" value="C:membrane"/>
    <property type="evidence" value="ECO:0007669"/>
    <property type="project" value="UniProtKB-SubCell"/>
</dbReference>
<dbReference type="PANTHER" id="PTHR43568:SF1">
    <property type="entry name" value="P PROTEIN"/>
    <property type="match status" value="1"/>
</dbReference>
<keyword evidence="2" id="KW-0813">Transport</keyword>
<keyword evidence="4 6" id="KW-1133">Transmembrane helix</keyword>
<evidence type="ECO:0000313" key="8">
    <source>
        <dbReference type="EMBL" id="PIQ88238.1"/>
    </source>
</evidence>
<feature type="transmembrane region" description="Helical" evidence="6">
    <location>
        <begin position="51"/>
        <end position="68"/>
    </location>
</feature>
<protein>
    <recommendedName>
        <fullName evidence="7">Citrate transporter-like domain-containing protein</fullName>
    </recommendedName>
</protein>